<organism evidence="2 3">
    <name type="scientific">Colocasia esculenta</name>
    <name type="common">Wild taro</name>
    <name type="synonym">Arum esculentum</name>
    <dbReference type="NCBI Taxonomy" id="4460"/>
    <lineage>
        <taxon>Eukaryota</taxon>
        <taxon>Viridiplantae</taxon>
        <taxon>Streptophyta</taxon>
        <taxon>Embryophyta</taxon>
        <taxon>Tracheophyta</taxon>
        <taxon>Spermatophyta</taxon>
        <taxon>Magnoliopsida</taxon>
        <taxon>Liliopsida</taxon>
        <taxon>Araceae</taxon>
        <taxon>Aroideae</taxon>
        <taxon>Colocasieae</taxon>
        <taxon>Colocasia</taxon>
    </lineage>
</organism>
<evidence type="ECO:0000256" key="1">
    <source>
        <dbReference type="SAM" id="MobiDB-lite"/>
    </source>
</evidence>
<evidence type="ECO:0000313" key="3">
    <source>
        <dbReference type="Proteomes" id="UP000652761"/>
    </source>
</evidence>
<feature type="compositionally biased region" description="Pro residues" evidence="1">
    <location>
        <begin position="123"/>
        <end position="135"/>
    </location>
</feature>
<proteinExistence type="predicted"/>
<reference evidence="2" key="1">
    <citation type="submission" date="2017-07" db="EMBL/GenBank/DDBJ databases">
        <title>Taro Niue Genome Assembly and Annotation.</title>
        <authorList>
            <person name="Atibalentja N."/>
            <person name="Keating K."/>
            <person name="Fields C.J."/>
        </authorList>
    </citation>
    <scope>NUCLEOTIDE SEQUENCE</scope>
    <source>
        <strain evidence="2">Niue_2</strain>
        <tissue evidence="2">Leaf</tissue>
    </source>
</reference>
<feature type="compositionally biased region" description="Polar residues" evidence="1">
    <location>
        <begin position="108"/>
        <end position="120"/>
    </location>
</feature>
<comment type="caution">
    <text evidence="2">The sequence shown here is derived from an EMBL/GenBank/DDBJ whole genome shotgun (WGS) entry which is preliminary data.</text>
</comment>
<protein>
    <submittedName>
        <fullName evidence="2">Uncharacterized protein</fullName>
    </submittedName>
</protein>
<keyword evidence="3" id="KW-1185">Reference proteome</keyword>
<dbReference type="AlphaFoldDB" id="A0A843WZ39"/>
<gene>
    <name evidence="2" type="ORF">Taro_044863</name>
</gene>
<dbReference type="Proteomes" id="UP000652761">
    <property type="component" value="Unassembled WGS sequence"/>
</dbReference>
<sequence>MATQVPTLSDLVAEKMRPDEDFVTFANRWRSMVSRADVTIPESQAIIMIVNNTTSQLKSILMLSEFPSFSHLYNRARVVQNQIKDSSLPPFFEGKPKGRKAPAVPTTEGVTVNKSVSACSQPLRPPNKPSNPPSNPHQFPSHPSKPYSAVPPPFGYTWPGPKRCNVARFPDPRGSRFSGFGGQYVNCLNLASSDVDVCGVAVWLAAYVLTLT</sequence>
<dbReference type="EMBL" id="NMUH01005153">
    <property type="protein sequence ID" value="MQM11948.1"/>
    <property type="molecule type" value="Genomic_DNA"/>
</dbReference>
<feature type="region of interest" description="Disordered" evidence="1">
    <location>
        <begin position="87"/>
        <end position="146"/>
    </location>
</feature>
<name>A0A843WZ39_COLES</name>
<accession>A0A843WZ39</accession>
<evidence type="ECO:0000313" key="2">
    <source>
        <dbReference type="EMBL" id="MQM11948.1"/>
    </source>
</evidence>